<proteinExistence type="predicted"/>
<reference evidence="1" key="1">
    <citation type="submission" date="2021-06" db="EMBL/GenBank/DDBJ databases">
        <title>Comparative genomics, transcriptomics and evolutionary studies reveal genomic signatures of adaptation to plant cell wall in hemibiotrophic fungi.</title>
        <authorList>
            <consortium name="DOE Joint Genome Institute"/>
            <person name="Baroncelli R."/>
            <person name="Diaz J.F."/>
            <person name="Benocci T."/>
            <person name="Peng M."/>
            <person name="Battaglia E."/>
            <person name="Haridas S."/>
            <person name="Andreopoulos W."/>
            <person name="Labutti K."/>
            <person name="Pangilinan J."/>
            <person name="Floch G.L."/>
            <person name="Makela M.R."/>
            <person name="Henrissat B."/>
            <person name="Grigoriev I.V."/>
            <person name="Crouch J.A."/>
            <person name="De Vries R.P."/>
            <person name="Sukno S.A."/>
            <person name="Thon M.R."/>
        </authorList>
    </citation>
    <scope>NUCLEOTIDE SEQUENCE</scope>
    <source>
        <strain evidence="1">MAFF235873</strain>
    </source>
</reference>
<accession>A0AAD9M8Q5</accession>
<dbReference type="EMBL" id="MU842826">
    <property type="protein sequence ID" value="KAK2032953.1"/>
    <property type="molecule type" value="Genomic_DNA"/>
</dbReference>
<comment type="caution">
    <text evidence="1">The sequence shown here is derived from an EMBL/GenBank/DDBJ whole genome shotgun (WGS) entry which is preliminary data.</text>
</comment>
<protein>
    <submittedName>
        <fullName evidence="1">Uncharacterized protein</fullName>
    </submittedName>
</protein>
<organism evidence="1 2">
    <name type="scientific">Colletotrichum zoysiae</name>
    <dbReference type="NCBI Taxonomy" id="1216348"/>
    <lineage>
        <taxon>Eukaryota</taxon>
        <taxon>Fungi</taxon>
        <taxon>Dikarya</taxon>
        <taxon>Ascomycota</taxon>
        <taxon>Pezizomycotina</taxon>
        <taxon>Sordariomycetes</taxon>
        <taxon>Hypocreomycetidae</taxon>
        <taxon>Glomerellales</taxon>
        <taxon>Glomerellaceae</taxon>
        <taxon>Colletotrichum</taxon>
        <taxon>Colletotrichum graminicola species complex</taxon>
    </lineage>
</organism>
<sequence>MRMQVALLGAVEVIACKSIACKQITSQASSRVRWLAGLCPSLTNIPQRSSRSWSCQSCAQLRSPCLMFLPLLRRQCRVRDHRLV</sequence>
<evidence type="ECO:0000313" key="2">
    <source>
        <dbReference type="Proteomes" id="UP001232148"/>
    </source>
</evidence>
<name>A0AAD9M8Q5_9PEZI</name>
<dbReference type="AlphaFoldDB" id="A0AAD9M8Q5"/>
<keyword evidence="2" id="KW-1185">Reference proteome</keyword>
<gene>
    <name evidence="1" type="ORF">LX32DRAFT_139923</name>
</gene>
<dbReference type="Proteomes" id="UP001232148">
    <property type="component" value="Unassembled WGS sequence"/>
</dbReference>
<evidence type="ECO:0000313" key="1">
    <source>
        <dbReference type="EMBL" id="KAK2032953.1"/>
    </source>
</evidence>